<evidence type="ECO:0000313" key="3">
    <source>
        <dbReference type="Proteomes" id="UP000624183"/>
    </source>
</evidence>
<gene>
    <name evidence="2" type="ORF">GCM10010328_47340</name>
</gene>
<organism evidence="2 3">
    <name type="scientific">Streptomyces rubiginosohelvolus</name>
    <dbReference type="NCBI Taxonomy" id="67362"/>
    <lineage>
        <taxon>Bacteria</taxon>
        <taxon>Bacillati</taxon>
        <taxon>Actinomycetota</taxon>
        <taxon>Actinomycetes</taxon>
        <taxon>Kitasatosporales</taxon>
        <taxon>Streptomycetaceae</taxon>
        <taxon>Streptomyces</taxon>
    </lineage>
</organism>
<dbReference type="InterPro" id="IPR059166">
    <property type="entry name" value="PLD-like_cat"/>
</dbReference>
<proteinExistence type="predicted"/>
<comment type="caution">
    <text evidence="2">The sequence shown here is derived from an EMBL/GenBank/DDBJ whole genome shotgun (WGS) entry which is preliminary data.</text>
</comment>
<keyword evidence="3" id="KW-1185">Reference proteome</keyword>
<name>A0ABQ3C3P8_9ACTN</name>
<dbReference type="EMBL" id="BMUW01000009">
    <property type="protein sequence ID" value="GGZ66747.1"/>
    <property type="molecule type" value="Genomic_DNA"/>
</dbReference>
<evidence type="ECO:0000259" key="1">
    <source>
        <dbReference type="PROSITE" id="PS50035"/>
    </source>
</evidence>
<sequence>MRPDYVWGQLHELLSSASERVVLVAPFIKKEVFAAAVAALGDRDVELLCVTRWAVMEIAAGVSDPEIAEVAERDPRVSIVLCHDLHAKVYVADDRCLVGSANLTGRATGRRIPKNLEVLVEVPADHPEVRLVLDQVQRTAVPADAEMGRRLREQANLLANDEDRPDLVVVVDEVDSTPTRWRPETRMPARLSRVYRGLKCDFPHEILAGVVRDLAHLDISPGLDETAFSSAVRTRLYELAEVAALARTGSLNQVDLQRSIMEADGCEEEVAQRAAENIAEWLKYFDEVRIVQTGPWELMQGREIR</sequence>
<protein>
    <recommendedName>
        <fullName evidence="1">PLD phosphodiesterase domain-containing protein</fullName>
    </recommendedName>
</protein>
<accession>A0ABQ3C3P8</accession>
<dbReference type="PROSITE" id="PS50035">
    <property type="entry name" value="PLD"/>
    <property type="match status" value="1"/>
</dbReference>
<dbReference type="InterPro" id="IPR025202">
    <property type="entry name" value="PLD-like_dom"/>
</dbReference>
<dbReference type="Pfam" id="PF13091">
    <property type="entry name" value="PLDc_2"/>
    <property type="match status" value="1"/>
</dbReference>
<dbReference type="CDD" id="cd09176">
    <property type="entry name" value="PLDc_unchar6"/>
    <property type="match status" value="1"/>
</dbReference>
<dbReference type="SUPFAM" id="SSF56024">
    <property type="entry name" value="Phospholipase D/nuclease"/>
    <property type="match status" value="1"/>
</dbReference>
<evidence type="ECO:0000313" key="2">
    <source>
        <dbReference type="EMBL" id="GGZ66747.1"/>
    </source>
</evidence>
<dbReference type="InterPro" id="IPR001736">
    <property type="entry name" value="PLipase_D/transphosphatidylase"/>
</dbReference>
<dbReference type="Gene3D" id="3.30.870.10">
    <property type="entry name" value="Endonuclease Chain A"/>
    <property type="match status" value="1"/>
</dbReference>
<reference evidence="3" key="1">
    <citation type="journal article" date="2019" name="Int. J. Syst. Evol. Microbiol.">
        <title>The Global Catalogue of Microorganisms (GCM) 10K type strain sequencing project: providing services to taxonomists for standard genome sequencing and annotation.</title>
        <authorList>
            <consortium name="The Broad Institute Genomics Platform"/>
            <consortium name="The Broad Institute Genome Sequencing Center for Infectious Disease"/>
            <person name="Wu L."/>
            <person name="Ma J."/>
        </authorList>
    </citation>
    <scope>NUCLEOTIDE SEQUENCE [LARGE SCALE GENOMIC DNA]</scope>
    <source>
        <strain evidence="3">JCM 4602</strain>
    </source>
</reference>
<feature type="domain" description="PLD phosphodiesterase" evidence="1">
    <location>
        <begin position="85"/>
        <end position="107"/>
    </location>
</feature>
<dbReference type="Proteomes" id="UP000624183">
    <property type="component" value="Unassembled WGS sequence"/>
</dbReference>